<sequence>MMSEKEQRRRQMERRKALKRKKRRKVLIILAVLVVAAVAAGVVCYQNSYNGIVNKGYSAQKEKAYEKAETYFKKAISKKPEKAEAYTGLSKVYIAQDDLEKAEDVFLNAIDKQTKNADLYEACVSFYMDTDQKMEIPVLLEDVDDSVAERLGGFIIDGPSFSLDDKETYEEVQELTLKSDEAAIYYTTDGSEPSTKSEKYKEPIQLGEGENIITAIAVNKEGVPSLPVKKTFTIELPVEDAPAVSPSTGQYDTAAQIEIKVPDGYEAYYTMDKSDPTTASTKYEGPIDMPQGETIFKAVLVNAKGRMSGITTRNYMYEPE</sequence>
<reference evidence="3" key="1">
    <citation type="submission" date="2009-02" db="EMBL/GenBank/DDBJ databases">
        <authorList>
            <person name="Fulton L."/>
            <person name="Clifton S."/>
            <person name="Fulton B."/>
            <person name="Xu J."/>
            <person name="Minx P."/>
            <person name="Pepin K.H."/>
            <person name="Johnson M."/>
            <person name="Bhonagiri V."/>
            <person name="Nash W.E."/>
            <person name="Mardis E.R."/>
            <person name="Wilson R.K."/>
        </authorList>
    </citation>
    <scope>NUCLEOTIDE SEQUENCE [LARGE SCALE GENOMIC DNA]</scope>
    <source>
        <strain evidence="3">DSM 15053</strain>
    </source>
</reference>
<dbReference type="SMART" id="SM00028">
    <property type="entry name" value="TPR"/>
    <property type="match status" value="2"/>
</dbReference>
<evidence type="ECO:0000313" key="4">
    <source>
        <dbReference type="Proteomes" id="UP000004893"/>
    </source>
</evidence>
<evidence type="ECO:0000313" key="3">
    <source>
        <dbReference type="EMBL" id="EEG75818.1"/>
    </source>
</evidence>
<accession>C0BW80</accession>
<dbReference type="InterPro" id="IPR059177">
    <property type="entry name" value="GH29D-like_dom"/>
</dbReference>
<dbReference type="eggNOG" id="COG0457">
    <property type="taxonomic scope" value="Bacteria"/>
</dbReference>
<dbReference type="EMBL" id="ABYI02000003">
    <property type="protein sequence ID" value="EEG75818.1"/>
    <property type="molecule type" value="Genomic_DNA"/>
</dbReference>
<protein>
    <submittedName>
        <fullName evidence="3">Tetratricopeptide repeat protein</fullName>
    </submittedName>
</protein>
<dbReference type="Pfam" id="PF14559">
    <property type="entry name" value="TPR_19"/>
    <property type="match status" value="1"/>
</dbReference>
<name>C0BW80_9FIRM</name>
<keyword evidence="4" id="KW-1185">Reference proteome</keyword>
<dbReference type="Pfam" id="PF13290">
    <property type="entry name" value="CHB_HEX_C_1"/>
    <property type="match status" value="2"/>
</dbReference>
<feature type="repeat" description="TPR" evidence="1">
    <location>
        <begin position="83"/>
        <end position="116"/>
    </location>
</feature>
<evidence type="ECO:0000256" key="1">
    <source>
        <dbReference type="PROSITE-ProRule" id="PRU00339"/>
    </source>
</evidence>
<feature type="domain" description="GH29D-like beta-sandwich" evidence="2">
    <location>
        <begin position="246"/>
        <end position="312"/>
    </location>
</feature>
<feature type="domain" description="GH29D-like beta-sandwich" evidence="2">
    <location>
        <begin position="167"/>
        <end position="225"/>
    </location>
</feature>
<dbReference type="InterPro" id="IPR011990">
    <property type="entry name" value="TPR-like_helical_dom_sf"/>
</dbReference>
<dbReference type="InterPro" id="IPR019734">
    <property type="entry name" value="TPR_rpt"/>
</dbReference>
<comment type="caution">
    <text evidence="3">The sequence shown here is derived from an EMBL/GenBank/DDBJ whole genome shotgun (WGS) entry which is preliminary data.</text>
</comment>
<dbReference type="PROSITE" id="PS50005">
    <property type="entry name" value="TPR"/>
    <property type="match status" value="1"/>
</dbReference>
<dbReference type="AlphaFoldDB" id="C0BW80"/>
<dbReference type="Proteomes" id="UP000004893">
    <property type="component" value="Unassembled WGS sequence"/>
</dbReference>
<organism evidence="3 4">
    <name type="scientific">[Clostridium] hylemonae DSM 15053</name>
    <dbReference type="NCBI Taxonomy" id="553973"/>
    <lineage>
        <taxon>Bacteria</taxon>
        <taxon>Bacillati</taxon>
        <taxon>Bacillota</taxon>
        <taxon>Clostridia</taxon>
        <taxon>Lachnospirales</taxon>
        <taxon>Lachnospiraceae</taxon>
    </lineage>
</organism>
<reference evidence="3" key="2">
    <citation type="submission" date="2013-06" db="EMBL/GenBank/DDBJ databases">
        <title>Draft genome sequence of Clostridium hylemonae (DSM 15053).</title>
        <authorList>
            <person name="Sudarsanam P."/>
            <person name="Ley R."/>
            <person name="Guruge J."/>
            <person name="Turnbaugh P.J."/>
            <person name="Mahowald M."/>
            <person name="Liep D."/>
            <person name="Gordon J."/>
        </authorList>
    </citation>
    <scope>NUCLEOTIDE SEQUENCE</scope>
    <source>
        <strain evidence="3">DSM 15053</strain>
    </source>
</reference>
<proteinExistence type="predicted"/>
<dbReference type="STRING" id="553973.CLOHYLEM_03984"/>
<dbReference type="Gene3D" id="1.25.40.10">
    <property type="entry name" value="Tetratricopeptide repeat domain"/>
    <property type="match status" value="1"/>
</dbReference>
<keyword evidence="1" id="KW-0802">TPR repeat</keyword>
<dbReference type="HOGENOM" id="CLU_040024_0_0_9"/>
<dbReference type="SUPFAM" id="SSF48452">
    <property type="entry name" value="TPR-like"/>
    <property type="match status" value="1"/>
</dbReference>
<gene>
    <name evidence="3" type="ORF">CLOHYLEM_03984</name>
</gene>
<evidence type="ECO:0000259" key="2">
    <source>
        <dbReference type="Pfam" id="PF13290"/>
    </source>
</evidence>